<reference evidence="1" key="1">
    <citation type="submission" date="2019-08" db="EMBL/GenBank/DDBJ databases">
        <authorList>
            <person name="Kucharzyk K."/>
            <person name="Murdoch R.W."/>
            <person name="Higgins S."/>
            <person name="Loffler F."/>
        </authorList>
    </citation>
    <scope>NUCLEOTIDE SEQUENCE</scope>
</reference>
<proteinExistence type="predicted"/>
<evidence type="ECO:0000313" key="1">
    <source>
        <dbReference type="EMBL" id="MPN44506.1"/>
    </source>
</evidence>
<gene>
    <name evidence="1" type="ORF">SDC9_192071</name>
</gene>
<comment type="caution">
    <text evidence="1">The sequence shown here is derived from an EMBL/GenBank/DDBJ whole genome shotgun (WGS) entry which is preliminary data.</text>
</comment>
<dbReference type="Pfam" id="PF12725">
    <property type="entry name" value="DUF3810"/>
    <property type="match status" value="1"/>
</dbReference>
<protein>
    <submittedName>
        <fullName evidence="1">Uncharacterized protein</fullName>
    </submittedName>
</protein>
<dbReference type="EMBL" id="VSSQ01103665">
    <property type="protein sequence ID" value="MPN44506.1"/>
    <property type="molecule type" value="Genomic_DNA"/>
</dbReference>
<dbReference type="InterPro" id="IPR024294">
    <property type="entry name" value="DUF3810"/>
</dbReference>
<dbReference type="AlphaFoldDB" id="A0A645I0X8"/>
<sequence length="112" mass="12902">MGSEDERIRYSAYLSTLLYLVNDAAEFLPDEVDSLTSEIRQEIIADLRKNRKHWLAVRNRSLSEVQDKAYDAYLKTNKVSSGRENYSEVVGLLISSYDTFIKNNERSSFIGN</sequence>
<name>A0A645I0X8_9ZZZZ</name>
<accession>A0A645I0X8</accession>
<organism evidence="1">
    <name type="scientific">bioreactor metagenome</name>
    <dbReference type="NCBI Taxonomy" id="1076179"/>
    <lineage>
        <taxon>unclassified sequences</taxon>
        <taxon>metagenomes</taxon>
        <taxon>ecological metagenomes</taxon>
    </lineage>
</organism>